<protein>
    <submittedName>
        <fullName evidence="2">Uncharacterized protein</fullName>
    </submittedName>
</protein>
<organism evidence="2 3">
    <name type="scientific">Oleoguttula mirabilis</name>
    <dbReference type="NCBI Taxonomy" id="1507867"/>
    <lineage>
        <taxon>Eukaryota</taxon>
        <taxon>Fungi</taxon>
        <taxon>Dikarya</taxon>
        <taxon>Ascomycota</taxon>
        <taxon>Pezizomycotina</taxon>
        <taxon>Dothideomycetes</taxon>
        <taxon>Dothideomycetidae</taxon>
        <taxon>Mycosphaerellales</taxon>
        <taxon>Teratosphaeriaceae</taxon>
        <taxon>Oleoguttula</taxon>
    </lineage>
</organism>
<sequence length="434" mass="46818">MKPCNDTKALPLQSETTLDEHAATVDYTSCRRPRDLTSYRQYTDPTLFDLVILPNNGTEITTYPARGKMDCAGDTNVASLELVMAAGLGPQLQDVTSEVSFQMLNGISFSPEKQITVSWRLPNDRKTRATHFYVAAQSPYQLLFGQDWMESSHDVFKHQPALLPIVGKRVKPGTPCPRAAVPLICTTTADTVAAKRREMNDAHQSQLAAAKAEAAEEQASYSYTMQRACLPPSSRSEDNDAVPGAHLNQSEQNNPRSTRRETLGMTMPNRKRPLDELPASAALASATTAVASASTQYGDRTQTSAEATAVGSSSTSDEPDTPSTIISTSTLRPPMLVRLPALHPEDSATTSVAEDSIGRRSTPDRSRVSHGTSTDITPASSSDIQRVAAVPGIRAADTGDSMPPANHPLDDDEAPRGQKGFKAIMRRVFKVAGH</sequence>
<feature type="compositionally biased region" description="Basic and acidic residues" evidence="1">
    <location>
        <begin position="356"/>
        <end position="367"/>
    </location>
</feature>
<evidence type="ECO:0000256" key="1">
    <source>
        <dbReference type="SAM" id="MobiDB-lite"/>
    </source>
</evidence>
<accession>A0AAV9JWH8</accession>
<reference evidence="2 3" key="1">
    <citation type="submission" date="2021-11" db="EMBL/GenBank/DDBJ databases">
        <title>Black yeast isolated from Biological Soil Crust.</title>
        <authorList>
            <person name="Kurbessoian T."/>
        </authorList>
    </citation>
    <scope>NUCLEOTIDE SEQUENCE [LARGE SCALE GENOMIC DNA]</scope>
    <source>
        <strain evidence="2 3">CCFEE 5522</strain>
    </source>
</reference>
<feature type="compositionally biased region" description="Polar residues" evidence="1">
    <location>
        <begin position="369"/>
        <end position="382"/>
    </location>
</feature>
<evidence type="ECO:0000313" key="3">
    <source>
        <dbReference type="Proteomes" id="UP001324427"/>
    </source>
</evidence>
<name>A0AAV9JWH8_9PEZI</name>
<dbReference type="Proteomes" id="UP001324427">
    <property type="component" value="Unassembled WGS sequence"/>
</dbReference>
<dbReference type="AlphaFoldDB" id="A0AAV9JWH8"/>
<feature type="region of interest" description="Disordered" evidence="1">
    <location>
        <begin position="229"/>
        <end position="273"/>
    </location>
</feature>
<proteinExistence type="predicted"/>
<keyword evidence="3" id="KW-1185">Reference proteome</keyword>
<evidence type="ECO:0000313" key="2">
    <source>
        <dbReference type="EMBL" id="KAK4549983.1"/>
    </source>
</evidence>
<dbReference type="EMBL" id="JAVFHQ010000002">
    <property type="protein sequence ID" value="KAK4549983.1"/>
    <property type="molecule type" value="Genomic_DNA"/>
</dbReference>
<feature type="region of interest" description="Disordered" evidence="1">
    <location>
        <begin position="394"/>
        <end position="418"/>
    </location>
</feature>
<feature type="compositionally biased region" description="Polar residues" evidence="1">
    <location>
        <begin position="247"/>
        <end position="256"/>
    </location>
</feature>
<feature type="compositionally biased region" description="Polar residues" evidence="1">
    <location>
        <begin position="296"/>
        <end position="306"/>
    </location>
</feature>
<feature type="region of interest" description="Disordered" evidence="1">
    <location>
        <begin position="293"/>
        <end position="382"/>
    </location>
</feature>
<gene>
    <name evidence="2" type="ORF">LTR36_002950</name>
</gene>
<comment type="caution">
    <text evidence="2">The sequence shown here is derived from an EMBL/GenBank/DDBJ whole genome shotgun (WGS) entry which is preliminary data.</text>
</comment>
<feature type="compositionally biased region" description="Low complexity" evidence="1">
    <location>
        <begin position="312"/>
        <end position="330"/>
    </location>
</feature>